<dbReference type="InterPro" id="IPR052155">
    <property type="entry name" value="Biofilm_reg_signaling"/>
</dbReference>
<sequence length="844" mass="90741">MSPGNGGHGFLNLSVSRMAATHCATGGVSVRTHPIFWWICEDQGTVVRQRAAPARPPDAPCYRARRSPLRLRRRSCEDAQEIAPPPSGSRSWRERVLVWSMRSKIAIAGRFASILRDASLWKTAPHCGKFTGPLPYGTHDWSRPRTIAETEVRMAISRATPPARSRLSAIADPIAITAGVAGLQFVAALATGIFIYFMPTENSWDWWVPLWFPSGTAIALVIAFGTRVLPGIWIASLTAEIYFGSALPATIGVPIVNTATPLLVATILKSNRIGLAELFNTVQNAATFLAVTAVVELFFSATLGTVFLLPQDILNGHALFQQIGTWALGNLSADLIVGVPLLIFFALAGSREERPQAKSVGITVLAVLVTCLVFSDLPLGLGYTYMPAGFVVFPLIIWSGLRQRRTETALMVMGIAITATLLTAMGHGPLAASAAPKLNAILLQVFLVSMSLSGLLLSTANAERLASRNEVERTLTALDLLIEDRTIELNRTNRRLKSELAEGQRRSTIMRGQAKVMEMLTSGEDLSPVLTTLLAEFRRTQPDCEAAILVKDEAGAWEVAAIDGDPAVFDLFARRLPPEGAERIDGRKGGETAVALLRKRLDHAFVVMPREEEARLAGLIAEPIAMHDVGREGLFCIRETAAGPCDREFLADMVRLAGVVLSHKSSIDSLHHVASHDALTGVFNRYGLFQHLGALVSAPAGPAPFRAAILFIDLDGFKAVNDALGHELGDRLLVEFAHRIRDVVGPEAIVCRLGGDEFVVALLDVAAPALARAAAGRLIDGCQGLRCLSGTELAISPSIGVTLWDGRSASLNTVIDQADGAMYAAKRSGGGRVMFHQDQVAETG</sequence>
<dbReference type="NCBIfam" id="TIGR00254">
    <property type="entry name" value="GGDEF"/>
    <property type="match status" value="1"/>
</dbReference>
<dbReference type="PANTHER" id="PTHR44757">
    <property type="entry name" value="DIGUANYLATE CYCLASE DGCP"/>
    <property type="match status" value="1"/>
</dbReference>
<feature type="transmembrane region" description="Helical" evidence="6">
    <location>
        <begin position="210"/>
        <end position="235"/>
    </location>
</feature>
<proteinExistence type="predicted"/>
<protein>
    <submittedName>
        <fullName evidence="8">Sensor domain-containing diguanylate cyclase</fullName>
    </submittedName>
</protein>
<feature type="transmembrane region" description="Helical" evidence="6">
    <location>
        <begin position="360"/>
        <end position="377"/>
    </location>
</feature>
<dbReference type="OrthoDB" id="9812260at2"/>
<dbReference type="PROSITE" id="PS50887">
    <property type="entry name" value="GGDEF"/>
    <property type="match status" value="1"/>
</dbReference>
<evidence type="ECO:0000313" key="8">
    <source>
        <dbReference type="EMBL" id="TFF22841.1"/>
    </source>
</evidence>
<dbReference type="InterPro" id="IPR029787">
    <property type="entry name" value="Nucleotide_cyclase"/>
</dbReference>
<dbReference type="AlphaFoldDB" id="A0A4Y8RJY5"/>
<feature type="transmembrane region" description="Helical" evidence="6">
    <location>
        <begin position="174"/>
        <end position="198"/>
    </location>
</feature>
<dbReference type="CDD" id="cd01949">
    <property type="entry name" value="GGDEF"/>
    <property type="match status" value="1"/>
</dbReference>
<dbReference type="EMBL" id="SOZD01000003">
    <property type="protein sequence ID" value="TFF22841.1"/>
    <property type="molecule type" value="Genomic_DNA"/>
</dbReference>
<organism evidence="8 9">
    <name type="scientific">Jiella endophytica</name>
    <dbReference type="NCBI Taxonomy" id="2558362"/>
    <lineage>
        <taxon>Bacteria</taxon>
        <taxon>Pseudomonadati</taxon>
        <taxon>Pseudomonadota</taxon>
        <taxon>Alphaproteobacteria</taxon>
        <taxon>Hyphomicrobiales</taxon>
        <taxon>Aurantimonadaceae</taxon>
        <taxon>Jiella</taxon>
    </lineage>
</organism>
<dbReference type="SUPFAM" id="SSF55073">
    <property type="entry name" value="Nucleotide cyclase"/>
    <property type="match status" value="1"/>
</dbReference>
<feature type="transmembrane region" description="Helical" evidence="6">
    <location>
        <begin position="328"/>
        <end position="348"/>
    </location>
</feature>
<comment type="subcellular location">
    <subcellularLocation>
        <location evidence="1">Cell membrane</location>
        <topology evidence="1">Multi-pass membrane protein</topology>
    </subcellularLocation>
</comment>
<keyword evidence="3 6" id="KW-0812">Transmembrane</keyword>
<keyword evidence="2" id="KW-1003">Cell membrane</keyword>
<gene>
    <name evidence="8" type="ORF">E3C22_10270</name>
</gene>
<dbReference type="Pfam" id="PF05231">
    <property type="entry name" value="MASE1"/>
    <property type="match status" value="1"/>
</dbReference>
<dbReference type="InterPro" id="IPR007895">
    <property type="entry name" value="MASE1"/>
</dbReference>
<accession>A0A4Y8RJY5</accession>
<dbReference type="Pfam" id="PF00990">
    <property type="entry name" value="GGDEF"/>
    <property type="match status" value="1"/>
</dbReference>
<evidence type="ECO:0000259" key="7">
    <source>
        <dbReference type="PROSITE" id="PS50887"/>
    </source>
</evidence>
<evidence type="ECO:0000256" key="5">
    <source>
        <dbReference type="ARBA" id="ARBA00023136"/>
    </source>
</evidence>
<evidence type="ECO:0000256" key="2">
    <source>
        <dbReference type="ARBA" id="ARBA00022475"/>
    </source>
</evidence>
<evidence type="ECO:0000256" key="6">
    <source>
        <dbReference type="SAM" id="Phobius"/>
    </source>
</evidence>
<name>A0A4Y8RJY5_9HYPH</name>
<dbReference type="Proteomes" id="UP000298179">
    <property type="component" value="Unassembled WGS sequence"/>
</dbReference>
<feature type="transmembrane region" description="Helical" evidence="6">
    <location>
        <begin position="383"/>
        <end position="401"/>
    </location>
</feature>
<keyword evidence="4 6" id="KW-1133">Transmembrane helix</keyword>
<keyword evidence="9" id="KW-1185">Reference proteome</keyword>
<dbReference type="PANTHER" id="PTHR44757:SF2">
    <property type="entry name" value="BIOFILM ARCHITECTURE MAINTENANCE PROTEIN MBAA"/>
    <property type="match status" value="1"/>
</dbReference>
<evidence type="ECO:0000256" key="4">
    <source>
        <dbReference type="ARBA" id="ARBA00022989"/>
    </source>
</evidence>
<feature type="domain" description="GGDEF" evidence="7">
    <location>
        <begin position="705"/>
        <end position="838"/>
    </location>
</feature>
<evidence type="ECO:0000256" key="1">
    <source>
        <dbReference type="ARBA" id="ARBA00004651"/>
    </source>
</evidence>
<dbReference type="InterPro" id="IPR000160">
    <property type="entry name" value="GGDEF_dom"/>
</dbReference>
<dbReference type="SMART" id="SM00267">
    <property type="entry name" value="GGDEF"/>
    <property type="match status" value="1"/>
</dbReference>
<feature type="transmembrane region" description="Helical" evidence="6">
    <location>
        <begin position="241"/>
        <end position="264"/>
    </location>
</feature>
<reference evidence="8 9" key="1">
    <citation type="submission" date="2019-03" db="EMBL/GenBank/DDBJ databases">
        <title>Jiella endophytica sp. nov., a novel endophytic bacterium isolated from root of Ficus microcarpa Linn. f.</title>
        <authorList>
            <person name="Tuo L."/>
        </authorList>
    </citation>
    <scope>NUCLEOTIDE SEQUENCE [LARGE SCALE GENOMIC DNA]</scope>
    <source>
        <strain evidence="8 9">CBS5Q-3</strain>
    </source>
</reference>
<evidence type="ECO:0000256" key="3">
    <source>
        <dbReference type="ARBA" id="ARBA00022692"/>
    </source>
</evidence>
<evidence type="ECO:0000313" key="9">
    <source>
        <dbReference type="Proteomes" id="UP000298179"/>
    </source>
</evidence>
<feature type="transmembrane region" description="Helical" evidence="6">
    <location>
        <begin position="408"/>
        <end position="426"/>
    </location>
</feature>
<dbReference type="Gene3D" id="3.30.70.270">
    <property type="match status" value="1"/>
</dbReference>
<dbReference type="InterPro" id="IPR043128">
    <property type="entry name" value="Rev_trsase/Diguanyl_cyclase"/>
</dbReference>
<keyword evidence="5 6" id="KW-0472">Membrane</keyword>
<feature type="transmembrane region" description="Helical" evidence="6">
    <location>
        <begin position="285"/>
        <end position="308"/>
    </location>
</feature>
<comment type="caution">
    <text evidence="8">The sequence shown here is derived from an EMBL/GenBank/DDBJ whole genome shotgun (WGS) entry which is preliminary data.</text>
</comment>
<dbReference type="GO" id="GO:0005886">
    <property type="term" value="C:plasma membrane"/>
    <property type="evidence" value="ECO:0007669"/>
    <property type="project" value="UniProtKB-SubCell"/>
</dbReference>
<feature type="transmembrane region" description="Helical" evidence="6">
    <location>
        <begin position="438"/>
        <end position="458"/>
    </location>
</feature>